<feature type="region of interest" description="Disordered" evidence="1">
    <location>
        <begin position="53"/>
        <end position="94"/>
    </location>
</feature>
<dbReference type="EMBL" id="WTPW01000127">
    <property type="protein sequence ID" value="KAF0544210.1"/>
    <property type="molecule type" value="Genomic_DNA"/>
</dbReference>
<organism evidence="3 4">
    <name type="scientific">Gigaspora margarita</name>
    <dbReference type="NCBI Taxonomy" id="4874"/>
    <lineage>
        <taxon>Eukaryota</taxon>
        <taxon>Fungi</taxon>
        <taxon>Fungi incertae sedis</taxon>
        <taxon>Mucoromycota</taxon>
        <taxon>Glomeromycotina</taxon>
        <taxon>Glomeromycetes</taxon>
        <taxon>Diversisporales</taxon>
        <taxon>Gigasporaceae</taxon>
        <taxon>Gigaspora</taxon>
    </lineage>
</organism>
<feature type="transmembrane region" description="Helical" evidence="2">
    <location>
        <begin position="339"/>
        <end position="363"/>
    </location>
</feature>
<feature type="compositionally biased region" description="Low complexity" evidence="1">
    <location>
        <begin position="74"/>
        <end position="93"/>
    </location>
</feature>
<keyword evidence="4" id="KW-1185">Reference proteome</keyword>
<feature type="transmembrane region" description="Helical" evidence="2">
    <location>
        <begin position="460"/>
        <end position="488"/>
    </location>
</feature>
<feature type="compositionally biased region" description="Acidic residues" evidence="1">
    <location>
        <begin position="133"/>
        <end position="148"/>
    </location>
</feature>
<comment type="caution">
    <text evidence="3">The sequence shown here is derived from an EMBL/GenBank/DDBJ whole genome shotgun (WGS) entry which is preliminary data.</text>
</comment>
<evidence type="ECO:0000256" key="2">
    <source>
        <dbReference type="SAM" id="Phobius"/>
    </source>
</evidence>
<feature type="compositionally biased region" description="Polar residues" evidence="1">
    <location>
        <begin position="214"/>
        <end position="227"/>
    </location>
</feature>
<feature type="region of interest" description="Disordered" evidence="1">
    <location>
        <begin position="127"/>
        <end position="257"/>
    </location>
</feature>
<feature type="transmembrane region" description="Helical" evidence="2">
    <location>
        <begin position="300"/>
        <end position="318"/>
    </location>
</feature>
<name>A0A8H4ESD6_GIGMA</name>
<dbReference type="OrthoDB" id="2409517at2759"/>
<keyword evidence="2" id="KW-0472">Membrane</keyword>
<protein>
    <submittedName>
        <fullName evidence="3">Uncharacterized protein</fullName>
    </submittedName>
</protein>
<gene>
    <name evidence="3" type="ORF">F8M41_003031</name>
</gene>
<sequence length="510" mass="57175">MWRGLPWLSNSCNLVQNSWLRPKFVSNCGIVKMEPADEPPGESFHTVPIYQFDASSDSDSDDPGRIVPPVGPVLQTQPTQPIQPSQPSQSILSHRVPVQPPQRSYTAPLVQHERQPSEVSMVAESIQTRPSMDDDDLFEDSTSEEEQYPEATSRGLSTQSPGAPVLPTMSASPTPAYESRSISDVPDIPGRVDTRGSSLTSIPLGSESRLHQPSLEQTQSPQVTQPRGIQKETTEPATLGYREKERRRSKDEPHIYHHRESSDLLPLTLVSDRGSSGLSFATNFAYLSPPFGRVISRSQIMARVTWFSQLAIFNIVYAGYKLGGGNTKVNDGKNYTSNLIGLVIFPIIFFAVYFIIVTIWTYLDLRNKGFDPSFTVLYYSPLMFFSIFFEEKKRVDASKFHEVNYGAKWWRFGTTRVREGIIMTLYCLFVFAFVLSDIISRTMNQPNAEVSQVFGDFVPFFFMLVVYFIGVIVFIWVVVEAVVTGTMYGSGEGRKRLVGVLPGALKTRRG</sequence>
<accession>A0A8H4ESD6</accession>
<feature type="transmembrane region" description="Helical" evidence="2">
    <location>
        <begin position="420"/>
        <end position="440"/>
    </location>
</feature>
<dbReference type="Proteomes" id="UP000439903">
    <property type="component" value="Unassembled WGS sequence"/>
</dbReference>
<feature type="transmembrane region" description="Helical" evidence="2">
    <location>
        <begin position="369"/>
        <end position="389"/>
    </location>
</feature>
<keyword evidence="2" id="KW-1133">Transmembrane helix</keyword>
<evidence type="ECO:0000313" key="3">
    <source>
        <dbReference type="EMBL" id="KAF0544210.1"/>
    </source>
</evidence>
<keyword evidence="2" id="KW-0812">Transmembrane</keyword>
<evidence type="ECO:0000256" key="1">
    <source>
        <dbReference type="SAM" id="MobiDB-lite"/>
    </source>
</evidence>
<feature type="compositionally biased region" description="Basic and acidic residues" evidence="1">
    <location>
        <begin position="241"/>
        <end position="257"/>
    </location>
</feature>
<proteinExistence type="predicted"/>
<reference evidence="3 4" key="1">
    <citation type="journal article" date="2019" name="Environ. Microbiol.">
        <title>At the nexus of three kingdoms: the genome of the mycorrhizal fungus Gigaspora margarita provides insights into plant, endobacterial and fungal interactions.</title>
        <authorList>
            <person name="Venice F."/>
            <person name="Ghignone S."/>
            <person name="Salvioli di Fossalunga A."/>
            <person name="Amselem J."/>
            <person name="Novero M."/>
            <person name="Xianan X."/>
            <person name="Sedzielewska Toro K."/>
            <person name="Morin E."/>
            <person name="Lipzen A."/>
            <person name="Grigoriev I.V."/>
            <person name="Henrissat B."/>
            <person name="Martin F.M."/>
            <person name="Bonfante P."/>
        </authorList>
    </citation>
    <scope>NUCLEOTIDE SEQUENCE [LARGE SCALE GENOMIC DNA]</scope>
    <source>
        <strain evidence="3 4">BEG34</strain>
    </source>
</reference>
<evidence type="ECO:0000313" key="4">
    <source>
        <dbReference type="Proteomes" id="UP000439903"/>
    </source>
</evidence>
<dbReference type="AlphaFoldDB" id="A0A8H4ESD6"/>